<protein>
    <submittedName>
        <fullName evidence="1">Uncharacterized protein</fullName>
    </submittedName>
</protein>
<evidence type="ECO:0000313" key="1">
    <source>
        <dbReference type="EMBL" id="MBB3966356.1"/>
    </source>
</evidence>
<name>A0A7W6GE59_9HYPH</name>
<accession>A0A7W6GE59</accession>
<organism evidence="1 2">
    <name type="scientific">Rhizobium metallidurans</name>
    <dbReference type="NCBI Taxonomy" id="1265931"/>
    <lineage>
        <taxon>Bacteria</taxon>
        <taxon>Pseudomonadati</taxon>
        <taxon>Pseudomonadota</taxon>
        <taxon>Alphaproteobacteria</taxon>
        <taxon>Hyphomicrobiales</taxon>
        <taxon>Rhizobiaceae</taxon>
        <taxon>Rhizobium/Agrobacterium group</taxon>
        <taxon>Rhizobium</taxon>
    </lineage>
</organism>
<reference evidence="1 2" key="1">
    <citation type="submission" date="2020-08" db="EMBL/GenBank/DDBJ databases">
        <title>Genomic Encyclopedia of Type Strains, Phase IV (KMG-IV): sequencing the most valuable type-strain genomes for metagenomic binning, comparative biology and taxonomic classification.</title>
        <authorList>
            <person name="Goeker M."/>
        </authorList>
    </citation>
    <scope>NUCLEOTIDE SEQUENCE [LARGE SCALE GENOMIC DNA]</scope>
    <source>
        <strain evidence="1 2">DSM 26575</strain>
    </source>
</reference>
<proteinExistence type="predicted"/>
<gene>
    <name evidence="1" type="ORF">GGQ67_004043</name>
</gene>
<dbReference type="Proteomes" id="UP000582090">
    <property type="component" value="Unassembled WGS sequence"/>
</dbReference>
<dbReference type="AlphaFoldDB" id="A0A7W6GE59"/>
<keyword evidence="2" id="KW-1185">Reference proteome</keyword>
<comment type="caution">
    <text evidence="1">The sequence shown here is derived from an EMBL/GenBank/DDBJ whole genome shotgun (WGS) entry which is preliminary data.</text>
</comment>
<sequence length="87" mass="10108">MTRQASQLIREGEYAAEVVVELRDDGGEWSPTVSPEDIRKLDRVRRALRDRDFERAEKDSRVFRLVPREADYPKIGFGENEQDGLKS</sequence>
<dbReference type="RefSeq" id="WP_183901848.1">
    <property type="nucleotide sequence ID" value="NZ_JACIDW010000016.1"/>
</dbReference>
<dbReference type="EMBL" id="JACIDW010000016">
    <property type="protein sequence ID" value="MBB3966356.1"/>
    <property type="molecule type" value="Genomic_DNA"/>
</dbReference>
<evidence type="ECO:0000313" key="2">
    <source>
        <dbReference type="Proteomes" id="UP000582090"/>
    </source>
</evidence>